<keyword evidence="1" id="KW-0472">Membrane</keyword>
<proteinExistence type="predicted"/>
<feature type="transmembrane region" description="Helical" evidence="1">
    <location>
        <begin position="154"/>
        <end position="175"/>
    </location>
</feature>
<name>A0AAD6Z5L9_9AGAR</name>
<gene>
    <name evidence="2" type="ORF">DFH08DRAFT_975344</name>
</gene>
<organism evidence="2 3">
    <name type="scientific">Mycena albidolilacea</name>
    <dbReference type="NCBI Taxonomy" id="1033008"/>
    <lineage>
        <taxon>Eukaryota</taxon>
        <taxon>Fungi</taxon>
        <taxon>Dikarya</taxon>
        <taxon>Basidiomycota</taxon>
        <taxon>Agaricomycotina</taxon>
        <taxon>Agaricomycetes</taxon>
        <taxon>Agaricomycetidae</taxon>
        <taxon>Agaricales</taxon>
        <taxon>Marasmiineae</taxon>
        <taxon>Mycenaceae</taxon>
        <taxon>Mycena</taxon>
    </lineage>
</organism>
<dbReference type="Proteomes" id="UP001218218">
    <property type="component" value="Unassembled WGS sequence"/>
</dbReference>
<keyword evidence="1" id="KW-0812">Transmembrane</keyword>
<keyword evidence="1" id="KW-1133">Transmembrane helix</keyword>
<reference evidence="2" key="1">
    <citation type="submission" date="2023-03" db="EMBL/GenBank/DDBJ databases">
        <title>Massive genome expansion in bonnet fungi (Mycena s.s.) driven by repeated elements and novel gene families across ecological guilds.</title>
        <authorList>
            <consortium name="Lawrence Berkeley National Laboratory"/>
            <person name="Harder C.B."/>
            <person name="Miyauchi S."/>
            <person name="Viragh M."/>
            <person name="Kuo A."/>
            <person name="Thoen E."/>
            <person name="Andreopoulos B."/>
            <person name="Lu D."/>
            <person name="Skrede I."/>
            <person name="Drula E."/>
            <person name="Henrissat B."/>
            <person name="Morin E."/>
            <person name="Kohler A."/>
            <person name="Barry K."/>
            <person name="LaButti K."/>
            <person name="Morin E."/>
            <person name="Salamov A."/>
            <person name="Lipzen A."/>
            <person name="Mereny Z."/>
            <person name="Hegedus B."/>
            <person name="Baldrian P."/>
            <person name="Stursova M."/>
            <person name="Weitz H."/>
            <person name="Taylor A."/>
            <person name="Grigoriev I.V."/>
            <person name="Nagy L.G."/>
            <person name="Martin F."/>
            <person name="Kauserud H."/>
        </authorList>
    </citation>
    <scope>NUCLEOTIDE SEQUENCE</scope>
    <source>
        <strain evidence="2">CBHHK002</strain>
    </source>
</reference>
<accession>A0AAD6Z5L9</accession>
<dbReference type="EMBL" id="JARIHO010000086">
    <property type="protein sequence ID" value="KAJ7307961.1"/>
    <property type="molecule type" value="Genomic_DNA"/>
</dbReference>
<sequence length="225" mass="25101">MSGGAAISRETQEFLSVALVMLLQAPLPLLSPSSLCSLHPRSSIPRPPSAFSLPFPAPPSPVSSSLPSLLLAWLWSIPVCPAPLPAPTYPNPSSLSMRPAPTPCFSIRSLPPSFSSLTLPPRHPPLPSLPSSPLPLPHPFPYLPWRVLPYLPNLPYLFFAFLLLFTLPSFGHLLIRSHRLRHNRRLRLMSHLGDFANPQRPPPRQQEVSLYYRNVGITERRWNET</sequence>
<dbReference type="AlphaFoldDB" id="A0AAD6Z5L9"/>
<keyword evidence="3" id="KW-1185">Reference proteome</keyword>
<evidence type="ECO:0000313" key="3">
    <source>
        <dbReference type="Proteomes" id="UP001218218"/>
    </source>
</evidence>
<comment type="caution">
    <text evidence="2">The sequence shown here is derived from an EMBL/GenBank/DDBJ whole genome shotgun (WGS) entry which is preliminary data.</text>
</comment>
<evidence type="ECO:0000313" key="2">
    <source>
        <dbReference type="EMBL" id="KAJ7307961.1"/>
    </source>
</evidence>
<protein>
    <submittedName>
        <fullName evidence="2">Uncharacterized protein</fullName>
    </submittedName>
</protein>
<evidence type="ECO:0000256" key="1">
    <source>
        <dbReference type="SAM" id="Phobius"/>
    </source>
</evidence>